<gene>
    <name evidence="2" type="ORF">P168DRAFT_279967</name>
</gene>
<evidence type="ECO:0000313" key="3">
    <source>
        <dbReference type="Proteomes" id="UP000234254"/>
    </source>
</evidence>
<dbReference type="AlphaFoldDB" id="A0A2I1D9K7"/>
<dbReference type="Proteomes" id="UP000234254">
    <property type="component" value="Unassembled WGS sequence"/>
</dbReference>
<keyword evidence="1" id="KW-0732">Signal</keyword>
<reference evidence="2" key="1">
    <citation type="submission" date="2016-12" db="EMBL/GenBank/DDBJ databases">
        <title>The genomes of Aspergillus section Nigri reveals drivers in fungal speciation.</title>
        <authorList>
            <consortium name="DOE Joint Genome Institute"/>
            <person name="Vesth T.C."/>
            <person name="Nybo J."/>
            <person name="Theobald S."/>
            <person name="Brandl J."/>
            <person name="Frisvad J.C."/>
            <person name="Nielsen K.F."/>
            <person name="Lyhne E.K."/>
            <person name="Kogle M.E."/>
            <person name="Kuo A."/>
            <person name="Riley R."/>
            <person name="Clum A."/>
            <person name="Nolan M."/>
            <person name="Lipzen A."/>
            <person name="Salamov A."/>
            <person name="Henrissat B."/>
            <person name="Wiebenga A."/>
            <person name="De vries R.P."/>
            <person name="Grigoriev I.V."/>
            <person name="Mortensen U.H."/>
            <person name="Andersen M.R."/>
            <person name="Baker S.E."/>
        </authorList>
    </citation>
    <scope>NUCLEOTIDE SEQUENCE</scope>
    <source>
        <strain evidence="2">IBT 28561</strain>
    </source>
</reference>
<dbReference type="OrthoDB" id="4508545at2759"/>
<evidence type="ECO:0000256" key="1">
    <source>
        <dbReference type="SAM" id="SignalP"/>
    </source>
</evidence>
<sequence length="280" mass="30524">MELCSFMLLALTTALLTVFQPVALNSICPSCTFAEQVELITGTLAVALDEGAILPSSWNLSPVLDAQPCASNETGCFTEGAFLAPVDPVLGESTSDPAYGLPPLLEVNGRQGPSWLDQAGQLIQPVADALAPALSLTHHNSLLQVGLLWTAIMRESCIFFRLIWASVLYKERQDAYAQAIEEIKSKQVQAIEKITLVMTRYENQVSMILKQFEKEQERLCTDIRDNMLVKMDVFDATLNTQIEAEINRQMAHMAAVAGCRWVQSNGGGVRGRPSDPPAAG</sequence>
<dbReference type="EMBL" id="MSFM01000003">
    <property type="protein sequence ID" value="PKY06550.1"/>
    <property type="molecule type" value="Genomic_DNA"/>
</dbReference>
<accession>A0A2I1D9K7</accession>
<proteinExistence type="predicted"/>
<evidence type="ECO:0000313" key="2">
    <source>
        <dbReference type="EMBL" id="PKY06550.1"/>
    </source>
</evidence>
<dbReference type="VEuPathDB" id="FungiDB:P168DRAFT_279967"/>
<feature type="chain" id="PRO_5014137754" evidence="1">
    <location>
        <begin position="25"/>
        <end position="280"/>
    </location>
</feature>
<keyword evidence="3" id="KW-1185">Reference proteome</keyword>
<dbReference type="RefSeq" id="XP_024695144.1">
    <property type="nucleotide sequence ID" value="XM_024835836.1"/>
</dbReference>
<name>A0A2I1D9K7_ASPC2</name>
<organism evidence="2 3">
    <name type="scientific">Aspergillus campestris (strain IBT 28561)</name>
    <dbReference type="NCBI Taxonomy" id="1392248"/>
    <lineage>
        <taxon>Eukaryota</taxon>
        <taxon>Fungi</taxon>
        <taxon>Dikarya</taxon>
        <taxon>Ascomycota</taxon>
        <taxon>Pezizomycotina</taxon>
        <taxon>Eurotiomycetes</taxon>
        <taxon>Eurotiomycetidae</taxon>
        <taxon>Eurotiales</taxon>
        <taxon>Aspergillaceae</taxon>
        <taxon>Aspergillus</taxon>
        <taxon>Aspergillus subgen. Circumdati</taxon>
    </lineage>
</organism>
<comment type="caution">
    <text evidence="2">The sequence shown here is derived from an EMBL/GenBank/DDBJ whole genome shotgun (WGS) entry which is preliminary data.</text>
</comment>
<feature type="signal peptide" evidence="1">
    <location>
        <begin position="1"/>
        <end position="24"/>
    </location>
</feature>
<protein>
    <submittedName>
        <fullName evidence="2">Uncharacterized protein</fullName>
    </submittedName>
</protein>
<dbReference type="GeneID" id="36543360"/>